<dbReference type="InterPro" id="IPR051266">
    <property type="entry name" value="CLCR"/>
</dbReference>
<dbReference type="InterPro" id="IPR036465">
    <property type="entry name" value="vWFA_dom_sf"/>
</dbReference>
<proteinExistence type="predicted"/>
<name>A0A7S2SSJ8_9STRA</name>
<dbReference type="Gene3D" id="3.40.50.410">
    <property type="entry name" value="von Willebrand factor, type A domain"/>
    <property type="match status" value="1"/>
</dbReference>
<dbReference type="Pfam" id="PF13768">
    <property type="entry name" value="VWA_3"/>
    <property type="match status" value="1"/>
</dbReference>
<dbReference type="EMBL" id="HBHJ01029406">
    <property type="protein sequence ID" value="CAD9708489.1"/>
    <property type="molecule type" value="Transcribed_RNA"/>
</dbReference>
<protein>
    <recommendedName>
        <fullName evidence="1">VWFA domain-containing protein</fullName>
    </recommendedName>
</protein>
<feature type="domain" description="VWFA" evidence="1">
    <location>
        <begin position="98"/>
        <end position="278"/>
    </location>
</feature>
<dbReference type="PANTHER" id="PTHR10579">
    <property type="entry name" value="CALCIUM-ACTIVATED CHLORIDE CHANNEL REGULATOR"/>
    <property type="match status" value="1"/>
</dbReference>
<reference evidence="2" key="1">
    <citation type="submission" date="2021-01" db="EMBL/GenBank/DDBJ databases">
        <authorList>
            <person name="Corre E."/>
            <person name="Pelletier E."/>
            <person name="Niang G."/>
            <person name="Scheremetjew M."/>
            <person name="Finn R."/>
            <person name="Kale V."/>
            <person name="Holt S."/>
            <person name="Cochrane G."/>
            <person name="Meng A."/>
            <person name="Brown T."/>
            <person name="Cohen L."/>
        </authorList>
    </citation>
    <scope>NUCLEOTIDE SEQUENCE</scope>
    <source>
        <strain evidence="2">CCMP1243</strain>
    </source>
</reference>
<dbReference type="PROSITE" id="PS50234">
    <property type="entry name" value="VWFA"/>
    <property type="match status" value="1"/>
</dbReference>
<evidence type="ECO:0000313" key="2">
    <source>
        <dbReference type="EMBL" id="CAD9708489.1"/>
    </source>
</evidence>
<sequence length="538" mass="57074">MASLEQAAVPENEPVVAVPVAAVAVAGLAEGGVVGEVVAEVAYPTAEDVAPEGQGEVVVEVVPEHGQLLAGGEHDTMVGVHLSAPPAAEGDTARAPVDVVVVSDVSGSMRGDKLSLLKETTNLLLKELSKQDRVGLVTFDTDVDQPLRLSANVHMDGAGKSVAESKVDQFRAGSATNLSGGLFAGVEQFTADAAVSTRVKTLLLLTDGIANHGVRDKAQLVRILSEMLRARPDLSVHCFGYGSNHQSDLLRGISEAGSGSYYFLQNNDDIRSAFGDCLGGVLSVVAQNLVLEVQAQGDARIRKVHHPSVECLEEGRRYAIRFNDLYGEEERDVLVSMHVPPATSAAAVGVGTMDEEEVPNKQPILECTLKYVNVVGGNFAQANATAEVDRPLQMAAPATPDPRIMLHRTRVQVADTLDGARGKAERGDLSGARDMLSEMCVQVKSLELATLLMADAGAAAEDMLTGFADDLEECQKDLADTQSYQQAGRHKMSSYAAGHAMQRCMESATTHGSTKQRHNAYRTAAKKAKASAFMSMFK</sequence>
<dbReference type="SMART" id="SM00327">
    <property type="entry name" value="VWA"/>
    <property type="match status" value="1"/>
</dbReference>
<gene>
    <name evidence="2" type="ORF">RMAR1173_LOCUS19481</name>
</gene>
<dbReference type="PANTHER" id="PTHR10579:SF43">
    <property type="entry name" value="ZINC FINGER (C3HC4-TYPE RING FINGER) FAMILY PROTEIN"/>
    <property type="match status" value="1"/>
</dbReference>
<evidence type="ECO:0000259" key="1">
    <source>
        <dbReference type="PROSITE" id="PS50234"/>
    </source>
</evidence>
<organism evidence="2">
    <name type="scientific">Rhizochromulina marina</name>
    <dbReference type="NCBI Taxonomy" id="1034831"/>
    <lineage>
        <taxon>Eukaryota</taxon>
        <taxon>Sar</taxon>
        <taxon>Stramenopiles</taxon>
        <taxon>Ochrophyta</taxon>
        <taxon>Dictyochophyceae</taxon>
        <taxon>Rhizochromulinales</taxon>
        <taxon>Rhizochromulina</taxon>
    </lineage>
</organism>
<accession>A0A7S2SSJ8</accession>
<dbReference type="InterPro" id="IPR002035">
    <property type="entry name" value="VWF_A"/>
</dbReference>
<dbReference type="AlphaFoldDB" id="A0A7S2SSJ8"/>
<dbReference type="SUPFAM" id="SSF53300">
    <property type="entry name" value="vWA-like"/>
    <property type="match status" value="1"/>
</dbReference>